<dbReference type="Proteomes" id="UP001233999">
    <property type="component" value="Unassembled WGS sequence"/>
</dbReference>
<evidence type="ECO:0000313" key="2">
    <source>
        <dbReference type="Proteomes" id="UP001233999"/>
    </source>
</evidence>
<proteinExistence type="predicted"/>
<protein>
    <submittedName>
        <fullName evidence="1">Uncharacterized protein</fullName>
    </submittedName>
</protein>
<keyword evidence="2" id="KW-1185">Reference proteome</keyword>
<comment type="caution">
    <text evidence="1">The sequence shown here is derived from an EMBL/GenBank/DDBJ whole genome shotgun (WGS) entry which is preliminary data.</text>
</comment>
<gene>
    <name evidence="1" type="ORF">L9F63_025077</name>
</gene>
<reference evidence="1" key="1">
    <citation type="journal article" date="2023" name="IScience">
        <title>Live-bearing cockroach genome reveals convergent evolutionary mechanisms linked to viviparity in insects and beyond.</title>
        <authorList>
            <person name="Fouks B."/>
            <person name="Harrison M.C."/>
            <person name="Mikhailova A.A."/>
            <person name="Marchal E."/>
            <person name="English S."/>
            <person name="Carruthers M."/>
            <person name="Jennings E.C."/>
            <person name="Chiamaka E.L."/>
            <person name="Frigard R.A."/>
            <person name="Pippel M."/>
            <person name="Attardo G.M."/>
            <person name="Benoit J.B."/>
            <person name="Bornberg-Bauer E."/>
            <person name="Tobe S.S."/>
        </authorList>
    </citation>
    <scope>NUCLEOTIDE SEQUENCE</scope>
    <source>
        <strain evidence="1">Stay&amp;Tobe</strain>
    </source>
</reference>
<dbReference type="EMBL" id="JASPKZ010009045">
    <property type="protein sequence ID" value="KAJ9578062.1"/>
    <property type="molecule type" value="Genomic_DNA"/>
</dbReference>
<sequence length="73" mass="8401">VHKPLRETGTVQPRLRGALLIAKRKNLVQNRRQTITRKVRTMATDTITENSRVPRSKILGPTLRLFSENSRSH</sequence>
<organism evidence="1 2">
    <name type="scientific">Diploptera punctata</name>
    <name type="common">Pacific beetle cockroach</name>
    <dbReference type="NCBI Taxonomy" id="6984"/>
    <lineage>
        <taxon>Eukaryota</taxon>
        <taxon>Metazoa</taxon>
        <taxon>Ecdysozoa</taxon>
        <taxon>Arthropoda</taxon>
        <taxon>Hexapoda</taxon>
        <taxon>Insecta</taxon>
        <taxon>Pterygota</taxon>
        <taxon>Neoptera</taxon>
        <taxon>Polyneoptera</taxon>
        <taxon>Dictyoptera</taxon>
        <taxon>Blattodea</taxon>
        <taxon>Blaberoidea</taxon>
        <taxon>Blaberidae</taxon>
        <taxon>Diplopterinae</taxon>
        <taxon>Diploptera</taxon>
    </lineage>
</organism>
<feature type="non-terminal residue" evidence="1">
    <location>
        <position position="73"/>
    </location>
</feature>
<name>A0AAD7ZD05_DIPPU</name>
<evidence type="ECO:0000313" key="1">
    <source>
        <dbReference type="EMBL" id="KAJ9578062.1"/>
    </source>
</evidence>
<dbReference type="AlphaFoldDB" id="A0AAD7ZD05"/>
<accession>A0AAD7ZD05</accession>
<feature type="non-terminal residue" evidence="1">
    <location>
        <position position="1"/>
    </location>
</feature>
<reference evidence="1" key="2">
    <citation type="submission" date="2023-05" db="EMBL/GenBank/DDBJ databases">
        <authorList>
            <person name="Fouks B."/>
        </authorList>
    </citation>
    <scope>NUCLEOTIDE SEQUENCE</scope>
    <source>
        <strain evidence="1">Stay&amp;Tobe</strain>
        <tissue evidence="1">Testes</tissue>
    </source>
</reference>